<dbReference type="AlphaFoldDB" id="V6LF53"/>
<organism evidence="1">
    <name type="scientific">Spironucleus salmonicida</name>
    <dbReference type="NCBI Taxonomy" id="348837"/>
    <lineage>
        <taxon>Eukaryota</taxon>
        <taxon>Metamonada</taxon>
        <taxon>Diplomonadida</taxon>
        <taxon>Hexamitidae</taxon>
        <taxon>Hexamitinae</taxon>
        <taxon>Spironucleus</taxon>
    </lineage>
</organism>
<evidence type="ECO:0000313" key="1">
    <source>
        <dbReference type="EMBL" id="EST43155.1"/>
    </source>
</evidence>
<name>V6LF53_9EUKA</name>
<gene>
    <name evidence="1" type="ORF">SS50377_17212</name>
</gene>
<sequence length="68" mass="7727">MVRVTLDSLKLSIHDDGISWQVGYYLLPITTTTGKSCIFCHLHCLQANQVNLYLTRVVHRADVLARLD</sequence>
<reference evidence="1" key="1">
    <citation type="journal article" date="2014" name="PLoS Genet.">
        <title>The Genome of Spironucleus salmonicida Highlights a Fish Pathogen Adapted to Fluctuating Environments.</title>
        <authorList>
            <person name="Xu F."/>
            <person name="Jerlstrom-Hultqvist J."/>
            <person name="Einarsson E."/>
            <person name="Astvaldsson A."/>
            <person name="Svard S.G."/>
            <person name="Andersson J.O."/>
        </authorList>
    </citation>
    <scope>NUCLEOTIDE SEQUENCE</scope>
</reference>
<proteinExistence type="predicted"/>
<accession>V6LF53</accession>
<protein>
    <submittedName>
        <fullName evidence="1">Uncharacterized protein</fullName>
    </submittedName>
</protein>
<dbReference type="EMBL" id="KI546144">
    <property type="protein sequence ID" value="EST43155.1"/>
    <property type="molecule type" value="Genomic_DNA"/>
</dbReference>